<reference evidence="5" key="2">
    <citation type="journal article" date="2022" name="Microb. Genom.">
        <title>A chromosome-scale genome assembly of the tomato pathogen Cladosporium fulvum reveals a compartmentalized genome architecture and the presence of a dispensable chromosome.</title>
        <authorList>
            <person name="Zaccaron A.Z."/>
            <person name="Chen L.H."/>
            <person name="Samaras A."/>
            <person name="Stergiopoulos I."/>
        </authorList>
    </citation>
    <scope>NUCLEOTIDE SEQUENCE</scope>
    <source>
        <strain evidence="5">Race5_Kim</strain>
    </source>
</reference>
<dbReference type="Pfam" id="PF03022">
    <property type="entry name" value="MRJP"/>
    <property type="match status" value="1"/>
</dbReference>
<dbReference type="OrthoDB" id="7776143at2759"/>
<dbReference type="PANTHER" id="PTHR10009:SF18">
    <property type="entry name" value="PROTEIN YELLOW-LIKE PROTEIN"/>
    <property type="match status" value="1"/>
</dbReference>
<dbReference type="GeneID" id="71991798"/>
<evidence type="ECO:0000313" key="5">
    <source>
        <dbReference type="EMBL" id="UJO23205.1"/>
    </source>
</evidence>
<dbReference type="PANTHER" id="PTHR10009">
    <property type="entry name" value="PROTEIN YELLOW-RELATED"/>
    <property type="match status" value="1"/>
</dbReference>
<comment type="subcellular location">
    <subcellularLocation>
        <location evidence="1">Secreted</location>
    </subcellularLocation>
</comment>
<comment type="similarity">
    <text evidence="2">Belongs to the major royal jelly protein family.</text>
</comment>
<accession>A0A9Q8PIN7</accession>
<dbReference type="SUPFAM" id="SSF101898">
    <property type="entry name" value="NHL repeat"/>
    <property type="match status" value="1"/>
</dbReference>
<dbReference type="GO" id="GO:0005576">
    <property type="term" value="C:extracellular region"/>
    <property type="evidence" value="ECO:0007669"/>
    <property type="project" value="UniProtKB-SubCell"/>
</dbReference>
<name>A0A9Q8PIN7_PASFU</name>
<dbReference type="OMA" id="VYPMGNV"/>
<feature type="signal peptide" evidence="4">
    <location>
        <begin position="1"/>
        <end position="22"/>
    </location>
</feature>
<evidence type="ECO:0000256" key="2">
    <source>
        <dbReference type="ARBA" id="ARBA00009127"/>
    </source>
</evidence>
<keyword evidence="3" id="KW-0964">Secreted</keyword>
<dbReference type="InterPro" id="IPR011042">
    <property type="entry name" value="6-blade_b-propeller_TolB-like"/>
</dbReference>
<evidence type="ECO:0000313" key="6">
    <source>
        <dbReference type="Proteomes" id="UP000756132"/>
    </source>
</evidence>
<keyword evidence="4" id="KW-0732">Signal</keyword>
<keyword evidence="6" id="KW-1185">Reference proteome</keyword>
<evidence type="ECO:0000256" key="4">
    <source>
        <dbReference type="SAM" id="SignalP"/>
    </source>
</evidence>
<reference evidence="5" key="1">
    <citation type="submission" date="2021-12" db="EMBL/GenBank/DDBJ databases">
        <authorList>
            <person name="Zaccaron A."/>
            <person name="Stergiopoulos I."/>
        </authorList>
    </citation>
    <scope>NUCLEOTIDE SEQUENCE</scope>
    <source>
        <strain evidence="5">Race5_Kim</strain>
    </source>
</reference>
<organism evidence="5 6">
    <name type="scientific">Passalora fulva</name>
    <name type="common">Tomato leaf mold</name>
    <name type="synonym">Cladosporium fulvum</name>
    <dbReference type="NCBI Taxonomy" id="5499"/>
    <lineage>
        <taxon>Eukaryota</taxon>
        <taxon>Fungi</taxon>
        <taxon>Dikarya</taxon>
        <taxon>Ascomycota</taxon>
        <taxon>Pezizomycotina</taxon>
        <taxon>Dothideomycetes</taxon>
        <taxon>Dothideomycetidae</taxon>
        <taxon>Mycosphaerellales</taxon>
        <taxon>Mycosphaerellaceae</taxon>
        <taxon>Fulvia</taxon>
    </lineage>
</organism>
<evidence type="ECO:0000256" key="1">
    <source>
        <dbReference type="ARBA" id="ARBA00004613"/>
    </source>
</evidence>
<dbReference type="KEGG" id="ffu:CLAFUR5_11920"/>
<protein>
    <recommendedName>
        <fullName evidence="7">Major royal jelly protein</fullName>
    </recommendedName>
</protein>
<evidence type="ECO:0000256" key="3">
    <source>
        <dbReference type="ARBA" id="ARBA00022525"/>
    </source>
</evidence>
<dbReference type="RefSeq" id="XP_047767571.1">
    <property type="nucleotide sequence ID" value="XM_047911068.1"/>
</dbReference>
<dbReference type="InterPro" id="IPR017996">
    <property type="entry name" value="MRJP/yellow-related"/>
</dbReference>
<proteinExistence type="inferred from homology"/>
<dbReference type="EMBL" id="CP090172">
    <property type="protein sequence ID" value="UJO23205.1"/>
    <property type="molecule type" value="Genomic_DNA"/>
</dbReference>
<dbReference type="Proteomes" id="UP000756132">
    <property type="component" value="Chromosome 10"/>
</dbReference>
<evidence type="ECO:0008006" key="7">
    <source>
        <dbReference type="Google" id="ProtNLM"/>
    </source>
</evidence>
<dbReference type="Gene3D" id="2.120.10.30">
    <property type="entry name" value="TolB, C-terminal domain"/>
    <property type="match status" value="1"/>
</dbReference>
<gene>
    <name evidence="5" type="ORF">CLAFUR5_11920</name>
</gene>
<feature type="chain" id="PRO_5040386974" description="Major royal jelly protein" evidence="4">
    <location>
        <begin position="23"/>
        <end position="362"/>
    </location>
</feature>
<sequence length="362" mass="39668">MMFHPINSIALALTLTIQCTVGQVFTGPQDLRVETALTLDVPCNGVSTTPDGRLFLVLARVDGSKGPAVVEYNRTTNEMTAYPNEAWNSYQDGDDPSTKFVRINSQRVGPDGHLYVVDAGSPSFGEPVILPEGPKLIQINVNTNEVSRVYPMGNVTRYNSLLDDVRFNPATGKAHLTDAGSPGLIVLDLASRIREESLRQVRNMAQKGRPQCQQKGRIWFNGKNFYFSPANGGLWKLETKWLDQAFYNTSLAGAELASYIEPYSLTPSTDGTAIDTNGVIYVSDTDSQRIISVAKNGTKSLLVQDSRLLWVDAMWIEGTKLWLPAAQLNRGTPFGNGQVNITKPLYVYTIDIGVGPSPIDHA</sequence>
<dbReference type="AlphaFoldDB" id="A0A9Q8PIN7"/>